<organism evidence="5 6">
    <name type="scientific">Austropuccinia psidii MF-1</name>
    <dbReference type="NCBI Taxonomy" id="1389203"/>
    <lineage>
        <taxon>Eukaryota</taxon>
        <taxon>Fungi</taxon>
        <taxon>Dikarya</taxon>
        <taxon>Basidiomycota</taxon>
        <taxon>Pucciniomycotina</taxon>
        <taxon>Pucciniomycetes</taxon>
        <taxon>Pucciniales</taxon>
        <taxon>Sphaerophragmiaceae</taxon>
        <taxon>Austropuccinia</taxon>
    </lineage>
</organism>
<dbReference type="SMART" id="SM00066">
    <property type="entry name" value="GAL4"/>
    <property type="match status" value="1"/>
</dbReference>
<gene>
    <name evidence="5" type="ORF">O181_037305</name>
</gene>
<dbReference type="GO" id="GO:0003677">
    <property type="term" value="F:DNA binding"/>
    <property type="evidence" value="ECO:0007669"/>
    <property type="project" value="InterPro"/>
</dbReference>
<accession>A0A9Q3HD02</accession>
<dbReference type="AlphaFoldDB" id="A0A9Q3HD02"/>
<feature type="compositionally biased region" description="Low complexity" evidence="3">
    <location>
        <begin position="98"/>
        <end position="135"/>
    </location>
</feature>
<comment type="caution">
    <text evidence="5">The sequence shown here is derived from an EMBL/GenBank/DDBJ whole genome shotgun (WGS) entry which is preliminary data.</text>
</comment>
<protein>
    <recommendedName>
        <fullName evidence="4">Zn(2)-C6 fungal-type domain-containing protein</fullName>
    </recommendedName>
</protein>
<dbReference type="PANTHER" id="PTHR46910">
    <property type="entry name" value="TRANSCRIPTION FACTOR PDR1"/>
    <property type="match status" value="1"/>
</dbReference>
<name>A0A9Q3HD02_9BASI</name>
<feature type="domain" description="Zn(2)-C6 fungal-type" evidence="4">
    <location>
        <begin position="146"/>
        <end position="176"/>
    </location>
</feature>
<keyword evidence="2" id="KW-0539">Nucleus</keyword>
<proteinExistence type="predicted"/>
<evidence type="ECO:0000256" key="2">
    <source>
        <dbReference type="ARBA" id="ARBA00023242"/>
    </source>
</evidence>
<dbReference type="Proteomes" id="UP000765509">
    <property type="component" value="Unassembled WGS sequence"/>
</dbReference>
<evidence type="ECO:0000313" key="5">
    <source>
        <dbReference type="EMBL" id="MBW0497590.1"/>
    </source>
</evidence>
<dbReference type="Gene3D" id="4.10.240.10">
    <property type="entry name" value="Zn(2)-C6 fungal-type DNA-binding domain"/>
    <property type="match status" value="1"/>
</dbReference>
<evidence type="ECO:0000313" key="6">
    <source>
        <dbReference type="Proteomes" id="UP000765509"/>
    </source>
</evidence>
<keyword evidence="6" id="KW-1185">Reference proteome</keyword>
<dbReference type="GO" id="GO:0008270">
    <property type="term" value="F:zinc ion binding"/>
    <property type="evidence" value="ECO:0007669"/>
    <property type="project" value="InterPro"/>
</dbReference>
<dbReference type="PANTHER" id="PTHR46910:SF1">
    <property type="entry name" value="MISCELLANEOUS ZN(II)2CYS6 TRANSCRIPTION FACTOR (EUROFUNG)-RELATED"/>
    <property type="match status" value="1"/>
</dbReference>
<feature type="compositionally biased region" description="Low complexity" evidence="3">
    <location>
        <begin position="27"/>
        <end position="58"/>
    </location>
</feature>
<dbReference type="PROSITE" id="PS50048">
    <property type="entry name" value="ZN2_CY6_FUNGAL_2"/>
    <property type="match status" value="1"/>
</dbReference>
<feature type="region of interest" description="Disordered" evidence="3">
    <location>
        <begin position="233"/>
        <end position="299"/>
    </location>
</feature>
<dbReference type="Pfam" id="PF04082">
    <property type="entry name" value="Fungal_trans"/>
    <property type="match status" value="1"/>
</dbReference>
<dbReference type="InterPro" id="IPR050987">
    <property type="entry name" value="AtrR-like"/>
</dbReference>
<dbReference type="CDD" id="cd00067">
    <property type="entry name" value="GAL4"/>
    <property type="match status" value="1"/>
</dbReference>
<sequence length="864" mass="96871">MSSNFPKSQQQQNQVASNSQNLIISPSNNSIINPIHSPSDLSFSSRSTSSPPSNSSPSNFYQPQLVTHHEQQQTINHQNQTNLKFQSLSISNSNIIHTSSPSSNINQSSSPSSPSFNFNPSSQSSSQINNQIQIQSKRRRYRIPRSCDRCRSSKVKCVYEDGRCAACTAAGVACTFANPGSLKERPPTQKDVEHLQARIRSLERLIRAISPNFDLDNLPNLNHLQSRSNFQTSLPTSSIINPSSPSSTSTSVNHQLPIPNLLNSNQDQPTINPSQSNPPIPSTILKPQWHPTGPDPATSKSTFRGLTFESNHYIGTNALFSIPDSTNTKADAILATHSSTNNSSELSPVDKIIRIKHEQRAYSTHHFYPEPDLEKELIRLYFTHLHSFIPILHPTTFHQLHESGLAHTDTTFRALCLFLFALASRFSTDPRARLDLEGNPHPSPQIAGLRFCFSGFLYFTRPIVSPATLYDLQALVLLCIYCLGTFSLMSTWSLVGSGLQRAQECGAHREHSRNWTTSPLQDYLRRKAFFALYDLDHGLSATLGRAAYMQEEDFDLVPIDCENSVNMGTFINPFMVSNSEAHQAFLDYEAACSSMMSSLSGFRSLLPVLNQMRAQSRSAEAASLIPSIKALIDEIEHGTIQWYEQLPAFLKQCSLESSSLHLLCTVNIQTWYHHFRLMVNRTLFNDITHSNDLDGSFKNPYFMACIQSAKQIIQHVNKLRLRKLLEHGFFWIPMRITTSGILLICALKKQQGRLDKTEVDDRRQTIQLAIDILNDLAPSTHLAEFTLVALKKLYSMLDFNDPKLLVGFTSESLLHSKITSVPESQTNEEGEREKSLDPFELSTSLYCDPSSNQLKISSLLQLSR</sequence>
<dbReference type="InterPro" id="IPR007219">
    <property type="entry name" value="XnlR_reg_dom"/>
</dbReference>
<dbReference type="CDD" id="cd12148">
    <property type="entry name" value="fungal_TF_MHR"/>
    <property type="match status" value="1"/>
</dbReference>
<dbReference type="GO" id="GO:0006351">
    <property type="term" value="P:DNA-templated transcription"/>
    <property type="evidence" value="ECO:0007669"/>
    <property type="project" value="InterPro"/>
</dbReference>
<feature type="region of interest" description="Disordered" evidence="3">
    <location>
        <begin position="98"/>
        <end position="138"/>
    </location>
</feature>
<dbReference type="InterPro" id="IPR001138">
    <property type="entry name" value="Zn2Cys6_DnaBD"/>
</dbReference>
<dbReference type="OrthoDB" id="4456959at2759"/>
<dbReference type="SMART" id="SM00906">
    <property type="entry name" value="Fungal_trans"/>
    <property type="match status" value="1"/>
</dbReference>
<evidence type="ECO:0000256" key="3">
    <source>
        <dbReference type="SAM" id="MobiDB-lite"/>
    </source>
</evidence>
<evidence type="ECO:0000259" key="4">
    <source>
        <dbReference type="PROSITE" id="PS50048"/>
    </source>
</evidence>
<dbReference type="GO" id="GO:0000981">
    <property type="term" value="F:DNA-binding transcription factor activity, RNA polymerase II-specific"/>
    <property type="evidence" value="ECO:0007669"/>
    <property type="project" value="InterPro"/>
</dbReference>
<dbReference type="InterPro" id="IPR036864">
    <property type="entry name" value="Zn2-C6_fun-type_DNA-bd_sf"/>
</dbReference>
<reference evidence="5" key="1">
    <citation type="submission" date="2021-03" db="EMBL/GenBank/DDBJ databases">
        <title>Draft genome sequence of rust myrtle Austropuccinia psidii MF-1, a brazilian biotype.</title>
        <authorList>
            <person name="Quecine M.C."/>
            <person name="Pachon D.M.R."/>
            <person name="Bonatelli M.L."/>
            <person name="Correr F.H."/>
            <person name="Franceschini L.M."/>
            <person name="Leite T.F."/>
            <person name="Margarido G.R.A."/>
            <person name="Almeida C.A."/>
            <person name="Ferrarezi J.A."/>
            <person name="Labate C.A."/>
        </authorList>
    </citation>
    <scope>NUCLEOTIDE SEQUENCE</scope>
    <source>
        <strain evidence="5">MF-1</strain>
    </source>
</reference>
<dbReference type="Pfam" id="PF00172">
    <property type="entry name" value="Zn_clus"/>
    <property type="match status" value="1"/>
</dbReference>
<feature type="region of interest" description="Disordered" evidence="3">
    <location>
        <begin position="27"/>
        <end position="61"/>
    </location>
</feature>
<evidence type="ECO:0000256" key="1">
    <source>
        <dbReference type="ARBA" id="ARBA00022723"/>
    </source>
</evidence>
<dbReference type="SUPFAM" id="SSF57701">
    <property type="entry name" value="Zn2/Cys6 DNA-binding domain"/>
    <property type="match status" value="1"/>
</dbReference>
<dbReference type="PROSITE" id="PS00463">
    <property type="entry name" value="ZN2_CY6_FUNGAL_1"/>
    <property type="match status" value="1"/>
</dbReference>
<feature type="compositionally biased region" description="Low complexity" evidence="3">
    <location>
        <begin position="233"/>
        <end position="251"/>
    </location>
</feature>
<dbReference type="EMBL" id="AVOT02014272">
    <property type="protein sequence ID" value="MBW0497590.1"/>
    <property type="molecule type" value="Genomic_DNA"/>
</dbReference>
<keyword evidence="1" id="KW-0479">Metal-binding</keyword>